<feature type="transmembrane region" description="Helical" evidence="1">
    <location>
        <begin position="144"/>
        <end position="161"/>
    </location>
</feature>
<keyword evidence="1" id="KW-1133">Transmembrane helix</keyword>
<keyword evidence="1" id="KW-0812">Transmembrane</keyword>
<dbReference type="Proteomes" id="UP000812966">
    <property type="component" value="Unassembled WGS sequence"/>
</dbReference>
<accession>A0A8K0JJC5</accession>
<evidence type="ECO:0000256" key="1">
    <source>
        <dbReference type="SAM" id="Phobius"/>
    </source>
</evidence>
<gene>
    <name evidence="2" type="ORF">FFLO_04867</name>
</gene>
<name>A0A8K0JJC5_9TREE</name>
<dbReference type="EMBL" id="JABELV010000111">
    <property type="protein sequence ID" value="KAG7530697.1"/>
    <property type="molecule type" value="Genomic_DNA"/>
</dbReference>
<organism evidence="2 3">
    <name type="scientific">Filobasidium floriforme</name>
    <dbReference type="NCBI Taxonomy" id="5210"/>
    <lineage>
        <taxon>Eukaryota</taxon>
        <taxon>Fungi</taxon>
        <taxon>Dikarya</taxon>
        <taxon>Basidiomycota</taxon>
        <taxon>Agaricomycotina</taxon>
        <taxon>Tremellomycetes</taxon>
        <taxon>Filobasidiales</taxon>
        <taxon>Filobasidiaceae</taxon>
        <taxon>Filobasidium</taxon>
    </lineage>
</organism>
<keyword evidence="1" id="KW-0472">Membrane</keyword>
<proteinExistence type="predicted"/>
<keyword evidence="3" id="KW-1185">Reference proteome</keyword>
<evidence type="ECO:0000313" key="2">
    <source>
        <dbReference type="EMBL" id="KAG7530697.1"/>
    </source>
</evidence>
<sequence length="196" mass="21124">MTSISSGKWPMHDRLPTYKSQKAAQHTEFAVDSLEELGEDTGRSPSEAAKIVKASVLYELQTLKAQAAAVAPSAIVALASGVATVEDSTFYTADPDTNTINSTIKWSSSGLQVLLVLTTDCMIGVVVLVGTVSQGPLPLPRAPIVLFIHFVSIILLVALSMQDHNHLSQSLYFRVILQQRNSSLNQRAYKGRGDKG</sequence>
<evidence type="ECO:0000313" key="3">
    <source>
        <dbReference type="Proteomes" id="UP000812966"/>
    </source>
</evidence>
<feature type="transmembrane region" description="Helical" evidence="1">
    <location>
        <begin position="113"/>
        <end position="132"/>
    </location>
</feature>
<reference evidence="2" key="1">
    <citation type="submission" date="2020-04" db="EMBL/GenBank/DDBJ databases">
        <title>Analysis of mating type loci in Filobasidium floriforme.</title>
        <authorList>
            <person name="Nowrousian M."/>
        </authorList>
    </citation>
    <scope>NUCLEOTIDE SEQUENCE</scope>
    <source>
        <strain evidence="2">CBS 6242</strain>
    </source>
</reference>
<dbReference type="AlphaFoldDB" id="A0A8K0JJC5"/>
<protein>
    <submittedName>
        <fullName evidence="2">Uncharacterized protein</fullName>
    </submittedName>
</protein>
<comment type="caution">
    <text evidence="2">The sequence shown here is derived from an EMBL/GenBank/DDBJ whole genome shotgun (WGS) entry which is preliminary data.</text>
</comment>